<keyword evidence="2" id="KW-1185">Reference proteome</keyword>
<protein>
    <submittedName>
        <fullName evidence="3">Microsomal triglyceride transfer protein large subunit</fullName>
    </submittedName>
</protein>
<reference evidence="3" key="1">
    <citation type="submission" date="2017-02" db="UniProtKB">
        <authorList>
            <consortium name="WormBaseParasite"/>
        </authorList>
    </citation>
    <scope>IDENTIFICATION</scope>
</reference>
<evidence type="ECO:0000313" key="1">
    <source>
        <dbReference type="EMBL" id="VDO36921.1"/>
    </source>
</evidence>
<dbReference type="WBParaSite" id="BTMF_0001281001-mRNA-1">
    <property type="protein sequence ID" value="BTMF_0001281001-mRNA-1"/>
    <property type="gene ID" value="BTMF_0001281001"/>
</dbReference>
<reference evidence="1 2" key="2">
    <citation type="submission" date="2018-11" db="EMBL/GenBank/DDBJ databases">
        <authorList>
            <consortium name="Pathogen Informatics"/>
        </authorList>
    </citation>
    <scope>NUCLEOTIDE SEQUENCE [LARGE SCALE GENOMIC DNA]</scope>
</reference>
<accession>A0A0R3QYI6</accession>
<dbReference type="STRING" id="42155.A0A0R3QYI6"/>
<dbReference type="InterPro" id="IPR057711">
    <property type="entry name" value="DUF7951"/>
</dbReference>
<organism evidence="3">
    <name type="scientific">Brugia timori</name>
    <dbReference type="NCBI Taxonomy" id="42155"/>
    <lineage>
        <taxon>Eukaryota</taxon>
        <taxon>Metazoa</taxon>
        <taxon>Ecdysozoa</taxon>
        <taxon>Nematoda</taxon>
        <taxon>Chromadorea</taxon>
        <taxon>Rhabditida</taxon>
        <taxon>Spirurina</taxon>
        <taxon>Spiruromorpha</taxon>
        <taxon>Filarioidea</taxon>
        <taxon>Onchocercidae</taxon>
        <taxon>Brugia</taxon>
    </lineage>
</organism>
<proteinExistence type="predicted"/>
<evidence type="ECO:0000313" key="2">
    <source>
        <dbReference type="Proteomes" id="UP000280834"/>
    </source>
</evidence>
<dbReference type="EMBL" id="UZAG01017841">
    <property type="protein sequence ID" value="VDO36921.1"/>
    <property type="molecule type" value="Genomic_DNA"/>
</dbReference>
<gene>
    <name evidence="1" type="ORF">BTMF_LOCUS10822</name>
</gene>
<sequence length="404" mass="45799">MKNCLRYLINDHLYVEATLENDKYQETFKTLIVRLCVEGEHAVIGKIKFLWPEQCLPNEITIDEKQTIVLRGIGNIARIPMRQAPFSRSNPQILSSVDLIKIMQPIKRSLYIGTSEDSVPSISVHTSLSSAHITEPFDSLAAKISNCLAQKDLSNIWNELSKLAKKTNVDLSDQLPVALSAQMQMALLKILRKCVSEKLFDRILTFIIHSRLITESKACCKFIELLASKSLIQQAVDLLRFSLMVDNRTYMMFLKMCSNEPVSKSSNLLSALLEKPVNSWGLRLTVSQELTEIEVTTLIERLILLGFDRKRDDLFDNILKLVAVLADSHSQRFVWDEKCHGAIRDAAYFAATMAVSLALWLCYYEKYIDFWLHSTLLIANVSCTTGRYVPSPGTTVGAKEKDSW</sequence>
<dbReference type="AlphaFoldDB" id="A0A0R3QYI6"/>
<evidence type="ECO:0000313" key="3">
    <source>
        <dbReference type="WBParaSite" id="BTMF_0001281001-mRNA-1"/>
    </source>
</evidence>
<dbReference type="Pfam" id="PF25824">
    <property type="entry name" value="DUF7951"/>
    <property type="match status" value="1"/>
</dbReference>
<dbReference type="Proteomes" id="UP000280834">
    <property type="component" value="Unassembled WGS sequence"/>
</dbReference>
<name>A0A0R3QYI6_9BILA</name>